<dbReference type="Pfam" id="PF02902">
    <property type="entry name" value="Peptidase_C48"/>
    <property type="match status" value="1"/>
</dbReference>
<keyword evidence="1" id="KW-0645">Protease</keyword>
<evidence type="ECO:0000256" key="1">
    <source>
        <dbReference type="ARBA" id="ARBA00022670"/>
    </source>
</evidence>
<dbReference type="EMBL" id="JASMQD010000001">
    <property type="protein sequence ID" value="MDK2694215.1"/>
    <property type="molecule type" value="Genomic_DNA"/>
</dbReference>
<dbReference type="GO" id="GO:0008234">
    <property type="term" value="F:cysteine-type peptidase activity"/>
    <property type="evidence" value="ECO:0007669"/>
    <property type="project" value="UniProtKB-KW"/>
</dbReference>
<feature type="domain" description="ElaD/SseL-like N-terminal" evidence="8">
    <location>
        <begin position="29"/>
        <end position="137"/>
    </location>
</feature>
<dbReference type="AlphaFoldDB" id="A0A152XI18"/>
<dbReference type="Gene3D" id="3.40.395.10">
    <property type="entry name" value="Adenoviral Proteinase, Chain A"/>
    <property type="match status" value="1"/>
</dbReference>
<organism evidence="10 11">
    <name type="scientific">Escherichia coli</name>
    <dbReference type="NCBI Taxonomy" id="562"/>
    <lineage>
        <taxon>Bacteria</taxon>
        <taxon>Pseudomonadati</taxon>
        <taxon>Pseudomonadota</taxon>
        <taxon>Gammaproteobacteria</taxon>
        <taxon>Enterobacterales</taxon>
        <taxon>Enterobacteriaceae</taxon>
        <taxon>Escherichia</taxon>
    </lineage>
</organism>
<evidence type="ECO:0000313" key="9">
    <source>
        <dbReference type="EMBL" id="MDK2694215.1"/>
    </source>
</evidence>
<dbReference type="Proteomes" id="UP000272662">
    <property type="component" value="Unassembled WGS sequence"/>
</dbReference>
<dbReference type="EMBL" id="RRVG01000041">
    <property type="protein sequence ID" value="RRL40476.1"/>
    <property type="molecule type" value="Genomic_DNA"/>
</dbReference>
<reference evidence="10 11" key="1">
    <citation type="submission" date="2018-11" db="EMBL/GenBank/DDBJ databases">
        <title>E. coli isolates of the female bladder.</title>
        <authorList>
            <person name="Garretto A."/>
            <person name="Miller-Ensminger T."/>
            <person name="Wolfe A.J."/>
            <person name="Putonti C."/>
        </authorList>
    </citation>
    <scope>NUCLEOTIDE SEQUENCE [LARGE SCALE GENOMIC DNA]</scope>
    <source>
        <strain evidence="10 11">UMB1727</strain>
    </source>
</reference>
<evidence type="ECO:0000256" key="5">
    <source>
        <dbReference type="ARBA" id="ARBA00044996"/>
    </source>
</evidence>
<evidence type="ECO:0000313" key="11">
    <source>
        <dbReference type="Proteomes" id="UP000272662"/>
    </source>
</evidence>
<evidence type="ECO:0000259" key="7">
    <source>
        <dbReference type="Pfam" id="PF02902"/>
    </source>
</evidence>
<name>A0A152XI18_ECOLX</name>
<keyword evidence="2" id="KW-0378">Hydrolase</keyword>
<dbReference type="InterPro" id="IPR038765">
    <property type="entry name" value="Papain-like_cys_pep_sf"/>
</dbReference>
<dbReference type="InterPro" id="IPR003653">
    <property type="entry name" value="Peptidase_C48_C"/>
</dbReference>
<evidence type="ECO:0000256" key="6">
    <source>
        <dbReference type="ARBA" id="ARBA00045004"/>
    </source>
</evidence>
<gene>
    <name evidence="9" type="primary">elaD</name>
    <name evidence="10" type="ORF">DU321_23245</name>
    <name evidence="9" type="ORF">QO046_07325</name>
</gene>
<dbReference type="NCBIfam" id="NF008812">
    <property type="entry name" value="PRK11836.1"/>
    <property type="match status" value="1"/>
</dbReference>
<evidence type="ECO:0000256" key="2">
    <source>
        <dbReference type="ARBA" id="ARBA00022801"/>
    </source>
</evidence>
<evidence type="ECO:0000259" key="8">
    <source>
        <dbReference type="Pfam" id="PF22103"/>
    </source>
</evidence>
<dbReference type="InterPro" id="IPR054329">
    <property type="entry name" value="ElaD/SseL-like_N"/>
</dbReference>
<dbReference type="RefSeq" id="WP_000259169.1">
    <property type="nucleotide sequence ID" value="NZ_AP022173.1"/>
</dbReference>
<dbReference type="GO" id="GO:0006508">
    <property type="term" value="P:proteolysis"/>
    <property type="evidence" value="ECO:0007669"/>
    <property type="project" value="UniProtKB-KW"/>
</dbReference>
<evidence type="ECO:0000256" key="4">
    <source>
        <dbReference type="ARBA" id="ARBA00044952"/>
    </source>
</evidence>
<comment type="caution">
    <text evidence="10">The sequence shown here is derived from an EMBL/GenBank/DDBJ whole genome shotgun (WGS) entry which is preliminary data.</text>
</comment>
<dbReference type="Proteomes" id="UP001223829">
    <property type="component" value="Unassembled WGS sequence"/>
</dbReference>
<dbReference type="SMR" id="A0A152XI18"/>
<protein>
    <recommendedName>
        <fullName evidence="6">Deubiquitinating enzyme</fullName>
    </recommendedName>
    <alternativeName>
        <fullName evidence="5">Deubiquitinating protease</fullName>
    </alternativeName>
</protein>
<keyword evidence="3" id="KW-0788">Thiol protease</keyword>
<sequence>MVTVVSNYCQLSQTQLSQTFAEKFTVTDELLQSLKKTALSGDEESIELLHNIALGYDEFGKKAEDILYHIVRNPTNETLSIIRLIKNACLKLYNLAHTATKHPLKSHDSDDLLFKKLFSPSKLMTIIGEDIPLISEKQSLSKVLLNDKNNELSDGTNFWDKNRQLTTDEIACYLKKIAANAKNTQVNYPTDFYLPNSNSTYLEVALNDNIKSDPLWPKAVQLFPINTGGHWILVSLQKIVNEKNNTQQIKCIIFNSLRALGHEKENSLKRIINSFNSELMGEMSNNNIKVHLTEPEIIFLHADLQQYLSQSCGAFVCMAAQEVIEQRESNSDSAPYTLLKNYADRFKKYSAEEQYEIDFQHRQANRNCYLDKYGDANINDYYRDLEIKHSQPQNRASGKRVS</sequence>
<dbReference type="SUPFAM" id="SSF54001">
    <property type="entry name" value="Cysteine proteinases"/>
    <property type="match status" value="1"/>
</dbReference>
<comment type="similarity">
    <text evidence="4">Belongs to the peptidase C79 family.</text>
</comment>
<dbReference type="Pfam" id="PF22103">
    <property type="entry name" value="ElaD_SseL-like_N"/>
    <property type="match status" value="1"/>
</dbReference>
<reference evidence="9" key="2">
    <citation type="submission" date="2023-05" db="EMBL/GenBank/DDBJ databases">
        <title>Efficient inhibition of multidrug-resistant Escherichia coli by a new antibiotic combination.</title>
        <authorList>
            <person name="Lin T."/>
        </authorList>
    </citation>
    <scope>NUCLEOTIDE SEQUENCE</scope>
    <source>
        <strain evidence="9">YmmD45</strain>
    </source>
</reference>
<proteinExistence type="inferred from homology"/>
<evidence type="ECO:0000256" key="3">
    <source>
        <dbReference type="ARBA" id="ARBA00022807"/>
    </source>
</evidence>
<accession>A0A152XI18</accession>
<feature type="domain" description="Ubiquitin-like protease family profile" evidence="7">
    <location>
        <begin position="164"/>
        <end position="361"/>
    </location>
</feature>
<evidence type="ECO:0000313" key="10">
    <source>
        <dbReference type="EMBL" id="RRL40476.1"/>
    </source>
</evidence>